<evidence type="ECO:0000313" key="1">
    <source>
        <dbReference type="EMBL" id="VAX45629.1"/>
    </source>
</evidence>
<dbReference type="EMBL" id="LS999521">
    <property type="protein sequence ID" value="VAX45629.1"/>
    <property type="molecule type" value="Genomic_DNA"/>
</dbReference>
<name>A0A446ZM78_ACICA</name>
<gene>
    <name evidence="1" type="ORF">AC2117_02827</name>
</gene>
<sequence>MSVKVDNIATKVLKVNLEDNEVSFAIKADITNFKDSEYSDEDVTVEIQGVDADGFEIISIYLSGKVLFNTTKTLTDREDYQDKDEFDQVVRWQYTN</sequence>
<dbReference type="AlphaFoldDB" id="A0A446ZM78"/>
<protein>
    <submittedName>
        <fullName evidence="1">Uncharacterized protein</fullName>
    </submittedName>
</protein>
<dbReference type="RefSeq" id="WP_133974987.1">
    <property type="nucleotide sequence ID" value="NZ_LS999521.1"/>
</dbReference>
<accession>A0A446ZM78</accession>
<dbReference type="Proteomes" id="UP000294355">
    <property type="component" value="Chromosome"/>
</dbReference>
<evidence type="ECO:0000313" key="2">
    <source>
        <dbReference type="Proteomes" id="UP000294355"/>
    </source>
</evidence>
<reference evidence="1 2" key="1">
    <citation type="submission" date="2018-08" db="EMBL/GenBank/DDBJ databases">
        <authorList>
            <person name="Gonzaga-Molto A."/>
        </authorList>
    </citation>
    <scope>NUCLEOTIDE SEQUENCE [LARGE SCALE GENOMIC DNA]</scope>
    <source>
        <strain evidence="1">Acinetobacter calcoaceticus str. 2117</strain>
    </source>
</reference>
<proteinExistence type="predicted"/>
<organism evidence="1 2">
    <name type="scientific">Acinetobacter calcoaceticus</name>
    <dbReference type="NCBI Taxonomy" id="471"/>
    <lineage>
        <taxon>Bacteria</taxon>
        <taxon>Pseudomonadati</taxon>
        <taxon>Pseudomonadota</taxon>
        <taxon>Gammaproteobacteria</taxon>
        <taxon>Moraxellales</taxon>
        <taxon>Moraxellaceae</taxon>
        <taxon>Acinetobacter</taxon>
        <taxon>Acinetobacter calcoaceticus/baumannii complex</taxon>
    </lineage>
</organism>
<dbReference type="OrthoDB" id="9937434at2"/>